<dbReference type="InterPro" id="IPR001452">
    <property type="entry name" value="SH3_domain"/>
</dbReference>
<keyword evidence="3 8" id="KW-0728">SH3 domain</keyword>
<organism evidence="16 17">
    <name type="scientific">Salmo trutta</name>
    <name type="common">Brown trout</name>
    <dbReference type="NCBI Taxonomy" id="8032"/>
    <lineage>
        <taxon>Eukaryota</taxon>
        <taxon>Metazoa</taxon>
        <taxon>Chordata</taxon>
        <taxon>Craniata</taxon>
        <taxon>Vertebrata</taxon>
        <taxon>Euteleostomi</taxon>
        <taxon>Actinopterygii</taxon>
        <taxon>Neopterygii</taxon>
        <taxon>Teleostei</taxon>
        <taxon>Protacanthopterygii</taxon>
        <taxon>Salmoniformes</taxon>
        <taxon>Salmonidae</taxon>
        <taxon>Salmoninae</taxon>
        <taxon>Salmo</taxon>
    </lineage>
</organism>
<evidence type="ECO:0000256" key="9">
    <source>
        <dbReference type="PROSITE-ProRule" id="PRU00983"/>
    </source>
</evidence>
<dbReference type="InterPro" id="IPR046770">
    <property type="entry name" value="DOCKER_Lobe_B"/>
</dbReference>
<dbReference type="OMA" id="FFGYRRQ"/>
<feature type="domain" description="C2 DOCK-type" evidence="14">
    <location>
        <begin position="440"/>
        <end position="623"/>
    </location>
</feature>
<dbReference type="InterPro" id="IPR016024">
    <property type="entry name" value="ARM-type_fold"/>
</dbReference>
<dbReference type="InterPro" id="IPR035892">
    <property type="entry name" value="C2_domain_sf"/>
</dbReference>
<dbReference type="GO" id="GO:0007520">
    <property type="term" value="P:myoblast fusion"/>
    <property type="evidence" value="ECO:0007669"/>
    <property type="project" value="TreeGrafter"/>
</dbReference>
<keyword evidence="5" id="KW-0597">Phosphoprotein</keyword>
<dbReference type="SUPFAM" id="SSF48371">
    <property type="entry name" value="ARM repeat"/>
    <property type="match status" value="1"/>
</dbReference>
<dbReference type="Gene3D" id="1.25.40.410">
    <property type="match status" value="1"/>
</dbReference>
<dbReference type="InterPro" id="IPR032376">
    <property type="entry name" value="DOCK_N"/>
</dbReference>
<dbReference type="InterPro" id="IPR026791">
    <property type="entry name" value="DOCK"/>
</dbReference>
<evidence type="ECO:0000256" key="11">
    <source>
        <dbReference type="SAM" id="MobiDB-lite"/>
    </source>
</evidence>
<dbReference type="PROSITE" id="PS51651">
    <property type="entry name" value="DOCKER"/>
    <property type="match status" value="1"/>
</dbReference>
<dbReference type="GO" id="GO:0005737">
    <property type="term" value="C:cytoplasm"/>
    <property type="evidence" value="ECO:0007669"/>
    <property type="project" value="UniProtKB-SubCell"/>
</dbReference>
<dbReference type="Gene3D" id="2.30.30.40">
    <property type="entry name" value="SH3 Domains"/>
    <property type="match status" value="1"/>
</dbReference>
<dbReference type="Gene3D" id="1.20.58.740">
    <property type="match status" value="1"/>
</dbReference>
<evidence type="ECO:0000259" key="15">
    <source>
        <dbReference type="PROSITE" id="PS51651"/>
    </source>
</evidence>
<dbReference type="Pfam" id="PF20422">
    <property type="entry name" value="DHR-2_Lobe_B"/>
    <property type="match status" value="1"/>
</dbReference>
<evidence type="ECO:0000256" key="12">
    <source>
        <dbReference type="SAM" id="Phobius"/>
    </source>
</evidence>
<keyword evidence="4" id="KW-0963">Cytoplasm</keyword>
<feature type="compositionally biased region" description="Low complexity" evidence="11">
    <location>
        <begin position="1667"/>
        <end position="1691"/>
    </location>
</feature>
<dbReference type="InterPro" id="IPR046773">
    <property type="entry name" value="DOCKER_Lobe_C"/>
</dbReference>
<dbReference type="FunFam" id="1.20.58.740:FF:000004">
    <property type="entry name" value="Dedicator of cytokinesis protein 1"/>
    <property type="match status" value="1"/>
</dbReference>
<dbReference type="PROSITE" id="PS51650">
    <property type="entry name" value="C2_DOCK"/>
    <property type="match status" value="1"/>
</dbReference>
<name>A0A673YQD4_SALTR</name>
<dbReference type="GO" id="GO:0031267">
    <property type="term" value="F:small GTPase binding"/>
    <property type="evidence" value="ECO:0007669"/>
    <property type="project" value="TreeGrafter"/>
</dbReference>
<feature type="transmembrane region" description="Helical" evidence="12">
    <location>
        <begin position="1999"/>
        <end position="2020"/>
    </location>
</feature>
<feature type="compositionally biased region" description="Low complexity" evidence="11">
    <location>
        <begin position="1760"/>
        <end position="1769"/>
    </location>
</feature>
<evidence type="ECO:0000256" key="6">
    <source>
        <dbReference type="ARBA" id="ARBA00022658"/>
    </source>
</evidence>
<comment type="similarity">
    <text evidence="9">Belongs to the DOCK family.</text>
</comment>
<dbReference type="FunFam" id="2.60.40.150:FF:000044">
    <property type="entry name" value="dedicator of cytokinesis protein 1"/>
    <property type="match status" value="1"/>
</dbReference>
<dbReference type="InterPro" id="IPR056372">
    <property type="entry name" value="TPR_DOCK"/>
</dbReference>
<comment type="subcellular location">
    <subcellularLocation>
        <location evidence="2">Cytoplasm</location>
    </subcellularLocation>
    <subcellularLocation>
        <location evidence="1">Membrane</location>
    </subcellularLocation>
</comment>
<dbReference type="InterPro" id="IPR043162">
    <property type="entry name" value="DOCK_C_lobe_C"/>
</dbReference>
<dbReference type="InterPro" id="IPR046769">
    <property type="entry name" value="DOCKER_Lobe_A"/>
</dbReference>
<dbReference type="PANTHER" id="PTHR45653">
    <property type="entry name" value="DEDICATOR OF CYTOKINESIS"/>
    <property type="match status" value="1"/>
</dbReference>
<keyword evidence="12" id="KW-1133">Transmembrane helix</keyword>
<dbReference type="GO" id="GO:0005085">
    <property type="term" value="F:guanyl-nucleotide exchange factor activity"/>
    <property type="evidence" value="ECO:0007669"/>
    <property type="project" value="UniProtKB-KW"/>
</dbReference>
<evidence type="ECO:0000256" key="3">
    <source>
        <dbReference type="ARBA" id="ARBA00022443"/>
    </source>
</evidence>
<keyword evidence="10" id="KW-0175">Coiled coil</keyword>
<evidence type="ECO:0000313" key="17">
    <source>
        <dbReference type="Proteomes" id="UP000472277"/>
    </source>
</evidence>
<keyword evidence="6" id="KW-0344">Guanine-nucleotide releasing factor</keyword>
<feature type="coiled-coil region" evidence="10">
    <location>
        <begin position="188"/>
        <end position="215"/>
    </location>
</feature>
<dbReference type="InterPro" id="IPR043161">
    <property type="entry name" value="DOCK_C_lobe_A"/>
</dbReference>
<dbReference type="SMART" id="SM00326">
    <property type="entry name" value="SH3"/>
    <property type="match status" value="1"/>
</dbReference>
<dbReference type="InterPro" id="IPR027007">
    <property type="entry name" value="C2_DOCK-type_domain"/>
</dbReference>
<evidence type="ECO:0000256" key="5">
    <source>
        <dbReference type="ARBA" id="ARBA00022553"/>
    </source>
</evidence>
<evidence type="ECO:0000259" key="13">
    <source>
        <dbReference type="PROSITE" id="PS50002"/>
    </source>
</evidence>
<dbReference type="PANTHER" id="PTHR45653:SF3">
    <property type="entry name" value="DEDICATOR OF CYTOKINESIS PROTEIN 5"/>
    <property type="match status" value="1"/>
</dbReference>
<feature type="domain" description="DOCKER" evidence="15">
    <location>
        <begin position="1225"/>
        <end position="1636"/>
    </location>
</feature>
<dbReference type="GO" id="GO:0016477">
    <property type="term" value="P:cell migration"/>
    <property type="evidence" value="ECO:0007669"/>
    <property type="project" value="TreeGrafter"/>
</dbReference>
<dbReference type="InterPro" id="IPR027357">
    <property type="entry name" value="DOCKER_dom"/>
</dbReference>
<dbReference type="GO" id="GO:0007264">
    <property type="term" value="P:small GTPase-mediated signal transduction"/>
    <property type="evidence" value="ECO:0007669"/>
    <property type="project" value="InterPro"/>
</dbReference>
<accession>A0A673YQD4</accession>
<dbReference type="Proteomes" id="UP000472277">
    <property type="component" value="Chromosome 9"/>
</dbReference>
<evidence type="ECO:0000256" key="1">
    <source>
        <dbReference type="ARBA" id="ARBA00004370"/>
    </source>
</evidence>
<reference evidence="16" key="2">
    <citation type="submission" date="2025-09" db="UniProtKB">
        <authorList>
            <consortium name="Ensembl"/>
        </authorList>
    </citation>
    <scope>IDENTIFICATION</scope>
</reference>
<reference evidence="16" key="1">
    <citation type="submission" date="2025-08" db="UniProtKB">
        <authorList>
            <consortium name="Ensembl"/>
        </authorList>
    </citation>
    <scope>IDENTIFICATION</scope>
</reference>
<evidence type="ECO:0000256" key="4">
    <source>
        <dbReference type="ARBA" id="ARBA00022490"/>
    </source>
</evidence>
<dbReference type="InterPro" id="IPR036028">
    <property type="entry name" value="SH3-like_dom_sf"/>
</dbReference>
<feature type="region of interest" description="Disordered" evidence="11">
    <location>
        <begin position="1667"/>
        <end position="1876"/>
    </location>
</feature>
<dbReference type="Pfam" id="PF06920">
    <property type="entry name" value="DHR-2_Lobe_A"/>
    <property type="match status" value="1"/>
</dbReference>
<sequence>MTQHTSRLCKGYLTKKETIYNYDSRGEQELSLQVGDTVHILETFEVFHGNEKIGIFPASYIHLKEAKVEGTGQQEIVIPGDLPLVLELGATLREWAQIWYKLYVNNKTTLFRGVQQMAYSLIEYRSQIVSGTLPKDDLVELRKKVTAKIDYGNRILGLDLVVRDDAGNTLDPDCTSTVSLFRAFETASRSIDDRIQEEKTRLQNLEMRRQSLFSTVHTYSLFVNLKNFVCNIGEDAELLMSLYDPDQSEFISENFLVRWDSMGMPKEIEKLNNLPALFTDLSSSDLIRPRLFLVCQIIRVGSMELKEGKKHTGGLRRPFGVAVMDITDIAHGKADDEEKQHFIPFQQIAMETYIRQRQLIMSPLLPSRVIGENEPLTAVFNKVINTREVNHKGQGLFVTLKLLPGDLSQVRKDYPHFVDRTTAIVRKMGFPEIILPGYVRNDIYVTLLQGEFDRGKKTSPKNVEVMLSVLDNDGNLMEKAIFPGAGYDGITEYKSVIYYQVKQPSWNETVKVTIPIEDVGRCHLRVMFRHRSSQDSRDKSEKPFGMAFVRLMKGDGTTLRDGRHDLIVYKVDAKKSEDAKTYLTLPGSWAEVEEKERQTGKNFNHSGVIPLTKDSFQIGTLTCSTKLTQNVDLLGLLNWRSNPEQLDQNLQRLMEVEGGEIVKFLQDTLDALFSIMMETSEEETYDTLLFNALVRFCITLAPDYIKFQHFNPVLETYINKHFSATLAYMKLTKVLNYYVGHADEPVLTERLYSALKALKYLFRFIVQSRVLYLRFYGTSEDAFFNSIRTLFLSFNTLMDRPLDEGVKIKGAILKYLPTIINDIKNVFDPVELSVLLTKFIESIPDSQLVRQKLGCMCKMVESDLFKQSECRDVLLPLVTDQLSGQLDDHSNKPDHEACVQLLSTVLDNLDRKNVGPTRGHVQLIMERLLRRVNRTVISMSRTSTLIGHYLACMTAILKQMDDMHYAHYISTFKTRQDIIDFLMETFIMFKDLMGNVFPSDWMTMNLLQIGVFLRAINQYSEVLNMYFMDQTHFELQLWNNYFHLTVAFLTHKSLQLESFSQEKRNKILNKYGDMRKSIGFKIRDMWYNLGPHKMKFIPAMVGPILKATLVPEPELRKATIPIFFDMMQCEHNFTPSRTFNMFENELITKLDQEVEGGRGDEQYKILLEKTLLEHCRRHRYLSQSGEELALLLSSLLEKLLAYRTITHDESPELRMSCTVNVLNFYKEKKREDIYIRYLYKLRDLHLVCENYTEAAYTLLLHAELLEWSDKPCAPHLIPGHGKHVWTQQELKERLFQEIICNLDKGKMWEKAIEMGKQLAKMHENQMFDFMELSQLLKQQAQFYENIMHAMRPQPEYFAVGYYGLGFPTFLRNKVFIYRGKEYEWLEDFSLKLLSQFPNAARMTSTAPPGDNICNSQGQHIQCFTVKPVLTVPAQFKDKGVPEQILNYYRTNEVDQFQYSRPFRKGAKDPDNEFATMWIERTTYITTYHFPGILKWFEVKSISVEEISPLQNAVETMEMANEKLSNLVQQQACDSSTSVHPLSMMLNGIVDPAVMGGYSNYEKAFFTDTYMHEHPDDLESIEVLKHLIALQIPLLADGIRIHGEKSTEQLKPLHNRLLTCFSDLRERVEKHYGVITLPCSLTERKKSRVGSVVMPYILSSTLRRMSTVSTTSGLSSSSTSSNGPSRPSSQESVPLLPPPSFQESVPLHHPFSSSQESVPLHHPFSSDQESVPLLPPPTSQESVPLHHPFSSDQESVPLHHPFSSSLKSVPLLPPPRSQSPSTILSPPPRSQSPSSLLPGVSPPPPSFLLRPGVSPPPPSFLLRPGVSPPPPSFLLRPGVSPPPPSFLLRPGVSPPPPSFLLRPGVSPPPPSFLLRPGVSPPPPSFLLLPGVSPPPPSFLHLPGVSPPPPSFLHLPGVSPPPPSFLHLPGVSPPPPSFLHLPGVSPPPPSFLLRPGVSPPPPSFFHLPGVSPPPPPSPESVPPLPSSFLLFQGVIPPPPSLLPSCVCLPLGLLWCSLFVLLCL</sequence>
<dbReference type="Pfam" id="PF23554">
    <property type="entry name" value="TPR_DOCK"/>
    <property type="match status" value="1"/>
</dbReference>
<dbReference type="Ensembl" id="ENSSTUT00000038281.1">
    <property type="protein sequence ID" value="ENSSTUP00000036632.1"/>
    <property type="gene ID" value="ENSSTUG00000009793.1"/>
</dbReference>
<dbReference type="Pfam" id="PF14429">
    <property type="entry name" value="DOCK-C2"/>
    <property type="match status" value="1"/>
</dbReference>
<dbReference type="SUPFAM" id="SSF50044">
    <property type="entry name" value="SH3-domain"/>
    <property type="match status" value="1"/>
</dbReference>
<keyword evidence="12" id="KW-0812">Transmembrane</keyword>
<proteinExistence type="inferred from homology"/>
<dbReference type="InParanoid" id="A0A673YQD4"/>
<keyword evidence="7 12" id="KW-0472">Membrane</keyword>
<keyword evidence="17" id="KW-1185">Reference proteome</keyword>
<evidence type="ECO:0000256" key="7">
    <source>
        <dbReference type="ARBA" id="ARBA00023136"/>
    </source>
</evidence>
<dbReference type="GeneTree" id="ENSGT00940000157734"/>
<dbReference type="FunFam" id="1.20.1270.350:FF:000001">
    <property type="entry name" value="dedicator of cytokinesis protein 4"/>
    <property type="match status" value="1"/>
</dbReference>
<feature type="domain" description="SH3" evidence="13">
    <location>
        <begin position="11"/>
        <end position="66"/>
    </location>
</feature>
<evidence type="ECO:0000313" key="16">
    <source>
        <dbReference type="Ensembl" id="ENSSTUP00000036632.1"/>
    </source>
</evidence>
<evidence type="ECO:0000256" key="10">
    <source>
        <dbReference type="SAM" id="Coils"/>
    </source>
</evidence>
<dbReference type="InterPro" id="IPR042455">
    <property type="entry name" value="DOCK_N_sub1"/>
</dbReference>
<dbReference type="GO" id="GO:0005886">
    <property type="term" value="C:plasma membrane"/>
    <property type="evidence" value="ECO:0007669"/>
    <property type="project" value="TreeGrafter"/>
</dbReference>
<evidence type="ECO:0000256" key="8">
    <source>
        <dbReference type="PROSITE-ProRule" id="PRU00192"/>
    </source>
</evidence>
<evidence type="ECO:0000256" key="2">
    <source>
        <dbReference type="ARBA" id="ARBA00004496"/>
    </source>
</evidence>
<evidence type="ECO:0000259" key="14">
    <source>
        <dbReference type="PROSITE" id="PS51650"/>
    </source>
</evidence>
<protein>
    <submittedName>
        <fullName evidence="16">Dedicator of cytokinesis 5</fullName>
    </submittedName>
</protein>
<dbReference type="PROSITE" id="PS50002">
    <property type="entry name" value="SH3"/>
    <property type="match status" value="1"/>
</dbReference>
<dbReference type="Gene3D" id="1.20.1270.350">
    <property type="entry name" value="Dedicator of cytokinesis N-terminal subdomain"/>
    <property type="match status" value="1"/>
</dbReference>
<dbReference type="Pfam" id="PF16172">
    <property type="entry name" value="DOCK_N"/>
    <property type="match status" value="1"/>
</dbReference>
<dbReference type="Gene3D" id="2.60.40.150">
    <property type="entry name" value="C2 domain"/>
    <property type="match status" value="1"/>
</dbReference>
<dbReference type="FunFam" id="1.25.40.410:FF:000004">
    <property type="entry name" value="Dedicator of cytokinesis protein 1"/>
    <property type="match status" value="1"/>
</dbReference>
<gene>
    <name evidence="16" type="primary">DOCK5</name>
    <name evidence="16" type="synonym">dock5</name>
</gene>
<dbReference type="Pfam" id="PF20421">
    <property type="entry name" value="DHR-2_Lobe_C"/>
    <property type="match status" value="1"/>
</dbReference>